<evidence type="ECO:0000313" key="11">
    <source>
        <dbReference type="Proteomes" id="UP000272117"/>
    </source>
</evidence>
<evidence type="ECO:0000256" key="3">
    <source>
        <dbReference type="ARBA" id="ARBA00012744"/>
    </source>
</evidence>
<dbReference type="Pfam" id="PF14310">
    <property type="entry name" value="Fn3-like"/>
    <property type="match status" value="1"/>
</dbReference>
<dbReference type="SUPFAM" id="SSF52279">
    <property type="entry name" value="Beta-D-glucan exohydrolase, C-terminal domain"/>
    <property type="match status" value="1"/>
</dbReference>
<dbReference type="EMBL" id="RJJD01000001">
    <property type="protein sequence ID" value="RNI31635.1"/>
    <property type="molecule type" value="Genomic_DNA"/>
</dbReference>
<dbReference type="FunFam" id="2.60.40.10:FF:000495">
    <property type="entry name" value="Periplasmic beta-glucosidase"/>
    <property type="match status" value="1"/>
</dbReference>
<keyword evidence="6" id="KW-0326">Glycosidase</keyword>
<dbReference type="InterPro" id="IPR001764">
    <property type="entry name" value="Glyco_hydro_3_N"/>
</dbReference>
<protein>
    <recommendedName>
        <fullName evidence="3">beta-glucosidase</fullName>
        <ecNumber evidence="3">3.2.1.21</ecNumber>
    </recommendedName>
</protein>
<feature type="chain" id="PRO_5018083035" description="beta-glucosidase" evidence="8">
    <location>
        <begin position="18"/>
        <end position="772"/>
    </location>
</feature>
<evidence type="ECO:0000256" key="6">
    <source>
        <dbReference type="ARBA" id="ARBA00023295"/>
    </source>
</evidence>
<dbReference type="SMART" id="SM01217">
    <property type="entry name" value="Fn3_like"/>
    <property type="match status" value="1"/>
</dbReference>
<evidence type="ECO:0000256" key="5">
    <source>
        <dbReference type="ARBA" id="ARBA00022801"/>
    </source>
</evidence>
<accession>A0A3M9N2L0</accession>
<dbReference type="EC" id="3.2.1.21" evidence="3"/>
<dbReference type="InterPro" id="IPR026891">
    <property type="entry name" value="Fn3-like"/>
</dbReference>
<dbReference type="PANTHER" id="PTHR30620">
    <property type="entry name" value="PERIPLASMIC BETA-GLUCOSIDASE-RELATED"/>
    <property type="match status" value="1"/>
</dbReference>
<dbReference type="InterPro" id="IPR051915">
    <property type="entry name" value="Cellulose_Degrad_GH3"/>
</dbReference>
<proteinExistence type="inferred from homology"/>
<dbReference type="InterPro" id="IPR036881">
    <property type="entry name" value="Glyco_hydro_3_C_sf"/>
</dbReference>
<feature type="signal peptide" evidence="8">
    <location>
        <begin position="1"/>
        <end position="17"/>
    </location>
</feature>
<dbReference type="FunFam" id="3.20.20.300:FF:000007">
    <property type="entry name" value="Lysosomal beta glucosidase"/>
    <property type="match status" value="1"/>
</dbReference>
<evidence type="ECO:0000313" key="10">
    <source>
        <dbReference type="EMBL" id="RNI31635.1"/>
    </source>
</evidence>
<gene>
    <name evidence="10" type="ORF">EFB08_03770</name>
</gene>
<dbReference type="Gene3D" id="3.20.20.300">
    <property type="entry name" value="Glycoside hydrolase, family 3, N-terminal domain"/>
    <property type="match status" value="1"/>
</dbReference>
<evidence type="ECO:0000256" key="7">
    <source>
        <dbReference type="SAM" id="MobiDB-lite"/>
    </source>
</evidence>
<dbReference type="Proteomes" id="UP000272117">
    <property type="component" value="Unassembled WGS sequence"/>
</dbReference>
<dbReference type="RefSeq" id="WP_123125535.1">
    <property type="nucleotide sequence ID" value="NZ_RJJD01000001.1"/>
</dbReference>
<dbReference type="InterPro" id="IPR036962">
    <property type="entry name" value="Glyco_hydro_3_N_sf"/>
</dbReference>
<dbReference type="PROSITE" id="PS51257">
    <property type="entry name" value="PROKAR_LIPOPROTEIN"/>
    <property type="match status" value="1"/>
</dbReference>
<feature type="domain" description="Fibronectin type III-like" evidence="9">
    <location>
        <begin position="697"/>
        <end position="766"/>
    </location>
</feature>
<name>A0A3M9N2L0_9BACT</name>
<dbReference type="Pfam" id="PF01915">
    <property type="entry name" value="Glyco_hydro_3_C"/>
    <property type="match status" value="1"/>
</dbReference>
<evidence type="ECO:0000259" key="9">
    <source>
        <dbReference type="SMART" id="SM01217"/>
    </source>
</evidence>
<feature type="region of interest" description="Disordered" evidence="7">
    <location>
        <begin position="22"/>
        <end position="50"/>
    </location>
</feature>
<keyword evidence="5" id="KW-0378">Hydrolase</keyword>
<dbReference type="OrthoDB" id="9805821at2"/>
<comment type="similarity">
    <text evidence="2">Belongs to the glycosyl hydrolase 3 family.</text>
</comment>
<dbReference type="Gene3D" id="3.40.50.1700">
    <property type="entry name" value="Glycoside hydrolase family 3 C-terminal domain"/>
    <property type="match status" value="1"/>
</dbReference>
<dbReference type="GO" id="GO:0009251">
    <property type="term" value="P:glucan catabolic process"/>
    <property type="evidence" value="ECO:0007669"/>
    <property type="project" value="TreeGrafter"/>
</dbReference>
<comment type="catalytic activity">
    <reaction evidence="1">
        <text>Hydrolysis of terminal, non-reducing beta-D-glucosyl residues with release of beta-D-glucose.</text>
        <dbReference type="EC" id="3.2.1.21"/>
    </reaction>
</comment>
<organism evidence="10 11">
    <name type="scientific">Rufibacter latericius</name>
    <dbReference type="NCBI Taxonomy" id="2487040"/>
    <lineage>
        <taxon>Bacteria</taxon>
        <taxon>Pseudomonadati</taxon>
        <taxon>Bacteroidota</taxon>
        <taxon>Cytophagia</taxon>
        <taxon>Cytophagales</taxon>
        <taxon>Hymenobacteraceae</taxon>
        <taxon>Rufibacter</taxon>
    </lineage>
</organism>
<comment type="caution">
    <text evidence="10">The sequence shown here is derived from an EMBL/GenBank/DDBJ whole genome shotgun (WGS) entry which is preliminary data.</text>
</comment>
<dbReference type="PRINTS" id="PR00133">
    <property type="entry name" value="GLHYDRLASE3"/>
</dbReference>
<keyword evidence="11" id="KW-1185">Reference proteome</keyword>
<evidence type="ECO:0000256" key="8">
    <source>
        <dbReference type="SAM" id="SignalP"/>
    </source>
</evidence>
<dbReference type="InterPro" id="IPR002772">
    <property type="entry name" value="Glyco_hydro_3_C"/>
</dbReference>
<dbReference type="Pfam" id="PF00933">
    <property type="entry name" value="Glyco_hydro_3"/>
    <property type="match status" value="1"/>
</dbReference>
<evidence type="ECO:0000256" key="2">
    <source>
        <dbReference type="ARBA" id="ARBA00005336"/>
    </source>
</evidence>
<sequence length="772" mass="84113">MKYITPLALVVALGLQACSSSQTGQSGQSAPAAAATSNTASTPAPAEPARDKQIDDLISRMTVEEKVGQMTQLTIDLILKDTEAATVDTAKLRQVLVNHHVGSILNVKGRAYTIDEWHTILNAIHDVTDRTRLKIPVIYGIDAIHGNNYLAGTTLYPHNIGMAATRNPELVNRLAQITALETRAAGIPWNFDPVLDVGRQPLWPRFEETFGEDVFVVKTMGSAAIRGYEQNGKGQDFSVASCMKHFLGYSYPSTGKDRTPSYIPEQMLREIFLPPFKAAVEAGASTVMINSGEINGVPVHGSKYYLTQILRNELGFQGVAVSDWEDVIRLHTRHKVAATPKEAVRMAVEAGLDMSMVPTDLSFYNHLVALVKEGTISEERINLSVRRILALKKKLGLFEQVRPKAALKTTIHKAEFDQVSLQSALESITLLKNNNQVLPLKKTSKILVAGPTANTLAALHGSWSYIWQGTDESQYPSKAKTLVQGLIAEIGKDRVISRSVADFNGAANYDVAQLRKDAAQAQAIVLCLGEKAYAESPGVIDDLDLEENQLALVRAAKATGKPVIIVLLEGRPRVLSSVEPLANAVVMAYRPATFGAAAIADVLFGDYNPDGVLPFTYPRFSGDVLTYDHKGTEIIREDIPNAAGNRGFNPQWPFGHGLSYTTFAFSDLRVDKTTFGNNDNLKVTVKVRNTGSRAGKKTVELYSHDQYASITPSAKRLRAFSKVSLQPGEEKEVSLTISAKDLAFVNEAGQWVTEPGAFDLMVGDLKTVVTLQ</sequence>
<keyword evidence="4 8" id="KW-0732">Signal</keyword>
<dbReference type="AlphaFoldDB" id="A0A3M9N2L0"/>
<feature type="compositionally biased region" description="Low complexity" evidence="7">
    <location>
        <begin position="22"/>
        <end position="44"/>
    </location>
</feature>
<dbReference type="PANTHER" id="PTHR30620:SF16">
    <property type="entry name" value="LYSOSOMAL BETA GLUCOSIDASE"/>
    <property type="match status" value="1"/>
</dbReference>
<reference evidence="10 11" key="1">
    <citation type="submission" date="2018-11" db="EMBL/GenBank/DDBJ databases">
        <title>Rufibacter latericius sp. nov., isolated from water in Baiyang Lake.</title>
        <authorList>
            <person name="Yang Y."/>
        </authorList>
    </citation>
    <scope>NUCLEOTIDE SEQUENCE [LARGE SCALE GENOMIC DNA]</scope>
    <source>
        <strain evidence="10 11">R-22-1c-1</strain>
    </source>
</reference>
<dbReference type="GO" id="GO:0008422">
    <property type="term" value="F:beta-glucosidase activity"/>
    <property type="evidence" value="ECO:0007669"/>
    <property type="project" value="UniProtKB-EC"/>
</dbReference>
<evidence type="ECO:0000256" key="1">
    <source>
        <dbReference type="ARBA" id="ARBA00000448"/>
    </source>
</evidence>
<dbReference type="SUPFAM" id="SSF51445">
    <property type="entry name" value="(Trans)glycosidases"/>
    <property type="match status" value="1"/>
</dbReference>
<evidence type="ECO:0000256" key="4">
    <source>
        <dbReference type="ARBA" id="ARBA00022729"/>
    </source>
</evidence>
<dbReference type="InterPro" id="IPR013783">
    <property type="entry name" value="Ig-like_fold"/>
</dbReference>
<dbReference type="Gene3D" id="2.60.40.10">
    <property type="entry name" value="Immunoglobulins"/>
    <property type="match status" value="1"/>
</dbReference>
<dbReference type="InterPro" id="IPR017853">
    <property type="entry name" value="GH"/>
</dbReference>